<dbReference type="Gene3D" id="3.30.70.100">
    <property type="match status" value="1"/>
</dbReference>
<feature type="domain" description="ABM" evidence="1">
    <location>
        <begin position="13"/>
        <end position="71"/>
    </location>
</feature>
<protein>
    <submittedName>
        <fullName evidence="2">Quinol monooxygenase</fullName>
        <ecNumber evidence="2">1.-.-.-</ecNumber>
    </submittedName>
</protein>
<reference evidence="3" key="1">
    <citation type="journal article" date="2019" name="Int. J. Syst. Evol. Microbiol.">
        <title>The Global Catalogue of Microorganisms (GCM) 10K type strain sequencing project: providing services to taxonomists for standard genome sequencing and annotation.</title>
        <authorList>
            <consortium name="The Broad Institute Genomics Platform"/>
            <consortium name="The Broad Institute Genome Sequencing Center for Infectious Disease"/>
            <person name="Wu L."/>
            <person name="Ma J."/>
        </authorList>
    </citation>
    <scope>NUCLEOTIDE SEQUENCE [LARGE SCALE GENOMIC DNA]</scope>
    <source>
        <strain evidence="3">JCM 12165</strain>
    </source>
</reference>
<keyword evidence="2" id="KW-0503">Monooxygenase</keyword>
<dbReference type="EMBL" id="JBHUCP010000024">
    <property type="protein sequence ID" value="MFD1533204.1"/>
    <property type="molecule type" value="Genomic_DNA"/>
</dbReference>
<name>A0ABW4FT38_9PSEU</name>
<keyword evidence="2" id="KW-0560">Oxidoreductase</keyword>
<dbReference type="GO" id="GO:0004497">
    <property type="term" value="F:monooxygenase activity"/>
    <property type="evidence" value="ECO:0007669"/>
    <property type="project" value="UniProtKB-KW"/>
</dbReference>
<sequence>MVAEQESRRIGRYVRMEALPGRGTALADTLLRVAENMAKSPACEMYLINRSVDEADVVWITEMWSDEAASIAALGGELGQIGIEDVMDLLAAPPDLIELLPVGGTGMPRG</sequence>
<evidence type="ECO:0000313" key="2">
    <source>
        <dbReference type="EMBL" id="MFD1533204.1"/>
    </source>
</evidence>
<dbReference type="RefSeq" id="WP_343987007.1">
    <property type="nucleotide sequence ID" value="NZ_BAAAJG010000027.1"/>
</dbReference>
<dbReference type="InterPro" id="IPR007138">
    <property type="entry name" value="ABM_dom"/>
</dbReference>
<comment type="caution">
    <text evidence="2">The sequence shown here is derived from an EMBL/GenBank/DDBJ whole genome shotgun (WGS) entry which is preliminary data.</text>
</comment>
<gene>
    <name evidence="2" type="ORF">ACFSCY_27640</name>
</gene>
<dbReference type="Proteomes" id="UP001597145">
    <property type="component" value="Unassembled WGS sequence"/>
</dbReference>
<dbReference type="EC" id="1.-.-.-" evidence="2"/>
<evidence type="ECO:0000259" key="1">
    <source>
        <dbReference type="Pfam" id="PF03992"/>
    </source>
</evidence>
<accession>A0ABW4FT38</accession>
<organism evidence="2 3">
    <name type="scientific">Pseudonocardia aurantiaca</name>
    <dbReference type="NCBI Taxonomy" id="75290"/>
    <lineage>
        <taxon>Bacteria</taxon>
        <taxon>Bacillati</taxon>
        <taxon>Actinomycetota</taxon>
        <taxon>Actinomycetes</taxon>
        <taxon>Pseudonocardiales</taxon>
        <taxon>Pseudonocardiaceae</taxon>
        <taxon>Pseudonocardia</taxon>
    </lineage>
</organism>
<evidence type="ECO:0000313" key="3">
    <source>
        <dbReference type="Proteomes" id="UP001597145"/>
    </source>
</evidence>
<dbReference type="InterPro" id="IPR011008">
    <property type="entry name" value="Dimeric_a/b-barrel"/>
</dbReference>
<keyword evidence="3" id="KW-1185">Reference proteome</keyword>
<dbReference type="SUPFAM" id="SSF54909">
    <property type="entry name" value="Dimeric alpha+beta barrel"/>
    <property type="match status" value="1"/>
</dbReference>
<dbReference type="Pfam" id="PF03992">
    <property type="entry name" value="ABM"/>
    <property type="match status" value="1"/>
</dbReference>
<proteinExistence type="predicted"/>